<protein>
    <submittedName>
        <fullName evidence="13">Glycoside hydrolase</fullName>
    </submittedName>
</protein>
<dbReference type="InterPro" id="IPR036291">
    <property type="entry name" value="NAD(P)-bd_dom_sf"/>
</dbReference>
<accession>A0A343JEH2</accession>
<proteinExistence type="inferred from homology"/>
<feature type="binding site" evidence="9">
    <location>
        <position position="166"/>
    </location>
    <ligand>
        <name>Mn(2+)</name>
        <dbReference type="ChEBI" id="CHEBI:29035"/>
    </ligand>
</feature>
<evidence type="ECO:0000256" key="10">
    <source>
        <dbReference type="PIRSR" id="PIRSR601088-4"/>
    </source>
</evidence>
<organism evidence="13 14">
    <name type="scientific">Clostridium isatidis</name>
    <dbReference type="NCBI Taxonomy" id="182773"/>
    <lineage>
        <taxon>Bacteria</taxon>
        <taxon>Bacillati</taxon>
        <taxon>Bacillota</taxon>
        <taxon>Clostridia</taxon>
        <taxon>Eubacteriales</taxon>
        <taxon>Clostridiaceae</taxon>
        <taxon>Clostridium</taxon>
    </lineage>
</organism>
<dbReference type="RefSeq" id="WP_119866060.1">
    <property type="nucleotide sequence ID" value="NZ_CP016786.1"/>
</dbReference>
<dbReference type="InterPro" id="IPR015955">
    <property type="entry name" value="Lactate_DH/Glyco_Ohase_4_C"/>
</dbReference>
<feature type="binding site" evidence="8">
    <location>
        <position position="90"/>
    </location>
    <ligand>
        <name>substrate</name>
    </ligand>
</feature>
<sequence length="459" mass="52411">MKLSVLGGGGVRAPFLIKTLVTNAKSLNIDEICLMDINQKKLKIFGQLAIEIGNKIDSNLNIYVTSDKVKALKDADFIITTLRVGGDEGRYFDEKLAQKYEVLGQETTGIGGFAMALRSIPAIKEYLDLARQVSKPNVKIFNFTNPSGLVTQALINDGYTNIYGICDGPSSFIRQLAEMMNTDLKEFDVTCYGLNHLSFYRDFKINGRDATKEVLEHVNLFKDTEMKVFDKEIVPLLNYELPNEYLYFFFYNNNVIEAISRTGFARGELIKNINEKMIKELELMEEENLEKRFSVYIKYLMERENSYFSIESNGKRNIKHKEVSLQEFLDAPDKGGYAGVALNIIRGLQGKDAIPMTILVKNNGYIKELKDDDVIEITCDMENGEIKARTIDNIPEVQMNYIKSIKLFERLTAEAIKEKNKEKAIRALMVHPLINSYTRAKSLLEELLAQYKEYTGEWK</sequence>
<dbReference type="PANTHER" id="PTHR32092:SF5">
    <property type="entry name" value="6-PHOSPHO-BETA-GLUCOSIDASE"/>
    <property type="match status" value="1"/>
</dbReference>
<dbReference type="PANTHER" id="PTHR32092">
    <property type="entry name" value="6-PHOSPHO-BETA-GLUCOSIDASE-RELATED"/>
    <property type="match status" value="1"/>
</dbReference>
<dbReference type="InterPro" id="IPR001088">
    <property type="entry name" value="Glyco_hydro_4"/>
</dbReference>
<dbReference type="SUPFAM" id="SSF51735">
    <property type="entry name" value="NAD(P)-binding Rossmann-fold domains"/>
    <property type="match status" value="1"/>
</dbReference>
<gene>
    <name evidence="13" type="ORF">BEN51_10680</name>
</gene>
<evidence type="ECO:0000256" key="7">
    <source>
        <dbReference type="ARBA" id="ARBA00023295"/>
    </source>
</evidence>
<dbReference type="GO" id="GO:0004553">
    <property type="term" value="F:hydrolase activity, hydrolyzing O-glycosyl compounds"/>
    <property type="evidence" value="ECO:0007669"/>
    <property type="project" value="InterPro"/>
</dbReference>
<evidence type="ECO:0000256" key="9">
    <source>
        <dbReference type="PIRSR" id="PIRSR601088-3"/>
    </source>
</evidence>
<dbReference type="GO" id="GO:0016616">
    <property type="term" value="F:oxidoreductase activity, acting on the CH-OH group of donors, NAD or NADP as acceptor"/>
    <property type="evidence" value="ECO:0007669"/>
    <property type="project" value="InterPro"/>
</dbReference>
<dbReference type="Pfam" id="PF02056">
    <property type="entry name" value="Glyco_hydro_4"/>
    <property type="match status" value="1"/>
</dbReference>
<keyword evidence="9" id="KW-0170">Cobalt</keyword>
<dbReference type="InterPro" id="IPR022616">
    <property type="entry name" value="Glyco_hydro_4_C"/>
</dbReference>
<feature type="binding site" evidence="9">
    <location>
        <position position="196"/>
    </location>
    <ligand>
        <name>Mn(2+)</name>
        <dbReference type="ChEBI" id="CHEBI:29035"/>
    </ligand>
</feature>
<dbReference type="GO" id="GO:0005975">
    <property type="term" value="P:carbohydrate metabolic process"/>
    <property type="evidence" value="ECO:0007669"/>
    <property type="project" value="InterPro"/>
</dbReference>
<keyword evidence="5 11" id="KW-0520">NAD</keyword>
<name>A0A343JEH2_9CLOT</name>
<dbReference type="PRINTS" id="PR00732">
    <property type="entry name" value="GLHYDRLASE4"/>
</dbReference>
<feature type="site" description="Increases basicity of active site Tyr" evidence="10">
    <location>
        <position position="106"/>
    </location>
</feature>
<evidence type="ECO:0000256" key="4">
    <source>
        <dbReference type="ARBA" id="ARBA00022801"/>
    </source>
</evidence>
<dbReference type="Pfam" id="PF11975">
    <property type="entry name" value="Glyco_hydro_4C"/>
    <property type="match status" value="1"/>
</dbReference>
<evidence type="ECO:0000256" key="1">
    <source>
        <dbReference type="ARBA" id="ARBA00010141"/>
    </source>
</evidence>
<feature type="binding site" evidence="8">
    <location>
        <position position="145"/>
    </location>
    <ligand>
        <name>substrate</name>
    </ligand>
</feature>
<evidence type="ECO:0000256" key="3">
    <source>
        <dbReference type="ARBA" id="ARBA00022723"/>
    </source>
</evidence>
<feature type="domain" description="Glycosyl hydrolase family 4 C-terminal" evidence="12">
    <location>
        <begin position="191"/>
        <end position="434"/>
    </location>
</feature>
<keyword evidence="7 11" id="KW-0326">Glycosidase</keyword>
<keyword evidence="6 9" id="KW-0464">Manganese</keyword>
<reference evidence="13 14" key="1">
    <citation type="submission" date="2016-08" db="EMBL/GenBank/DDBJ databases">
        <title>Complete Genome Sequence Of The Indigo Reducing Clostridium isatidis DSM15098.</title>
        <authorList>
            <person name="Little G.T."/>
            <person name="Minton N.P."/>
        </authorList>
    </citation>
    <scope>NUCLEOTIDE SEQUENCE [LARGE SCALE GENOMIC DNA]</scope>
    <source>
        <strain evidence="13 14">DSM 15098</strain>
    </source>
</reference>
<dbReference type="Gene3D" id="3.40.50.720">
    <property type="entry name" value="NAD(P)-binding Rossmann-like Domain"/>
    <property type="match status" value="1"/>
</dbReference>
<evidence type="ECO:0000256" key="5">
    <source>
        <dbReference type="ARBA" id="ARBA00023027"/>
    </source>
</evidence>
<keyword evidence="4 11" id="KW-0378">Hydrolase</keyword>
<keyword evidence="14" id="KW-1185">Reference proteome</keyword>
<evidence type="ECO:0000313" key="14">
    <source>
        <dbReference type="Proteomes" id="UP000264883"/>
    </source>
</evidence>
<evidence type="ECO:0000256" key="2">
    <source>
        <dbReference type="ARBA" id="ARBA00011881"/>
    </source>
</evidence>
<evidence type="ECO:0000256" key="6">
    <source>
        <dbReference type="ARBA" id="ARBA00023211"/>
    </source>
</evidence>
<dbReference type="SUPFAM" id="SSF56327">
    <property type="entry name" value="LDH C-terminal domain-like"/>
    <property type="match status" value="1"/>
</dbReference>
<dbReference type="AlphaFoldDB" id="A0A343JEH2"/>
<dbReference type="EMBL" id="CP016786">
    <property type="protein sequence ID" value="ASW43930.1"/>
    <property type="molecule type" value="Genomic_DNA"/>
</dbReference>
<dbReference type="KEGG" id="cia:BEN51_10680"/>
<evidence type="ECO:0000259" key="12">
    <source>
        <dbReference type="Pfam" id="PF11975"/>
    </source>
</evidence>
<dbReference type="GO" id="GO:0046872">
    <property type="term" value="F:metal ion binding"/>
    <property type="evidence" value="ECO:0007669"/>
    <property type="project" value="UniProtKB-KW"/>
</dbReference>
<keyword evidence="9" id="KW-0533">Nickel</keyword>
<comment type="cofactor">
    <cofactor evidence="11">
        <name>NAD(+)</name>
        <dbReference type="ChEBI" id="CHEBI:57540"/>
    </cofactor>
    <text evidence="11">Binds 1 NAD(+) per subunit.</text>
</comment>
<comment type="subunit">
    <text evidence="2">Homotetramer.</text>
</comment>
<dbReference type="OrthoDB" id="9808275at2"/>
<evidence type="ECO:0000256" key="8">
    <source>
        <dbReference type="PIRSR" id="PIRSR601088-2"/>
    </source>
</evidence>
<evidence type="ECO:0000256" key="11">
    <source>
        <dbReference type="RuleBase" id="RU361152"/>
    </source>
</evidence>
<dbReference type="Gene3D" id="3.90.110.10">
    <property type="entry name" value="Lactate dehydrogenase/glycoside hydrolase, family 4, C-terminal"/>
    <property type="match status" value="1"/>
</dbReference>
<comment type="similarity">
    <text evidence="1 11">Belongs to the glycosyl hydrolase 4 family.</text>
</comment>
<evidence type="ECO:0000313" key="13">
    <source>
        <dbReference type="EMBL" id="ASW43930.1"/>
    </source>
</evidence>
<keyword evidence="3 9" id="KW-0479">Metal-binding</keyword>
<keyword evidence="9" id="KW-0408">Iron</keyword>
<dbReference type="Proteomes" id="UP000264883">
    <property type="component" value="Chromosome"/>
</dbReference>